<dbReference type="AlphaFoldDB" id="A0A6A3EYE7"/>
<proteinExistence type="predicted"/>
<sequence>MQYCIKFCLYVLPSCSGAAAATVDLAGFDRDQECAKTGKWQDQQQQGASPKANGSMVSLFGKKKEGRTLRPRVRRATPLMDVGLAVVLGAVTGVYIFKDTLQRWQISEGEYVAAEVNKTTQAQQNAQAASAQDTARS</sequence>
<comment type="caution">
    <text evidence="2">The sequence shown here is derived from an EMBL/GenBank/DDBJ whole genome shotgun (WGS) entry which is preliminary data.</text>
</comment>
<name>A0A6A3EYE7_9STRA</name>
<feature type="chain" id="PRO_5025439494" evidence="1">
    <location>
        <begin position="21"/>
        <end position="137"/>
    </location>
</feature>
<protein>
    <submittedName>
        <fullName evidence="2">Uncharacterized protein</fullName>
    </submittedName>
</protein>
<dbReference type="InterPro" id="IPR057394">
    <property type="entry name" value="PIGBOS1"/>
</dbReference>
<keyword evidence="1" id="KW-0732">Signal</keyword>
<feature type="signal peptide" evidence="1">
    <location>
        <begin position="1"/>
        <end position="20"/>
    </location>
</feature>
<organism evidence="2 3">
    <name type="scientific">Phytophthora fragariae</name>
    <dbReference type="NCBI Taxonomy" id="53985"/>
    <lineage>
        <taxon>Eukaryota</taxon>
        <taxon>Sar</taxon>
        <taxon>Stramenopiles</taxon>
        <taxon>Oomycota</taxon>
        <taxon>Peronosporomycetes</taxon>
        <taxon>Peronosporales</taxon>
        <taxon>Peronosporaceae</taxon>
        <taxon>Phytophthora</taxon>
    </lineage>
</organism>
<reference evidence="2 3" key="1">
    <citation type="submission" date="2018-08" db="EMBL/GenBank/DDBJ databases">
        <title>Genomic investigation of the strawberry pathogen Phytophthora fragariae indicates pathogenicity is determined by transcriptional variation in three key races.</title>
        <authorList>
            <person name="Adams T.M."/>
            <person name="Armitage A.D."/>
            <person name="Sobczyk M.K."/>
            <person name="Bates H.J."/>
            <person name="Dunwell J.M."/>
            <person name="Nellist C.F."/>
            <person name="Harrison R.J."/>
        </authorList>
    </citation>
    <scope>NUCLEOTIDE SEQUENCE [LARGE SCALE GENOMIC DNA]</scope>
    <source>
        <strain evidence="2 3">NOV-9</strain>
    </source>
</reference>
<dbReference type="Pfam" id="PF23670">
    <property type="entry name" value="PIGBOS1"/>
    <property type="match status" value="1"/>
</dbReference>
<dbReference type="EMBL" id="QXGF01000557">
    <property type="protein sequence ID" value="KAE8938445.1"/>
    <property type="molecule type" value="Genomic_DNA"/>
</dbReference>
<evidence type="ECO:0000313" key="2">
    <source>
        <dbReference type="EMBL" id="KAE8938445.1"/>
    </source>
</evidence>
<evidence type="ECO:0000313" key="3">
    <source>
        <dbReference type="Proteomes" id="UP000429523"/>
    </source>
</evidence>
<evidence type="ECO:0000256" key="1">
    <source>
        <dbReference type="SAM" id="SignalP"/>
    </source>
</evidence>
<dbReference type="Proteomes" id="UP000429523">
    <property type="component" value="Unassembled WGS sequence"/>
</dbReference>
<gene>
    <name evidence="2" type="ORF">PF009_g11669</name>
</gene>
<accession>A0A6A3EYE7</accession>